<organism evidence="1 2">
    <name type="scientific">Xenoophorus captivus</name>
    <dbReference type="NCBI Taxonomy" id="1517983"/>
    <lineage>
        <taxon>Eukaryota</taxon>
        <taxon>Metazoa</taxon>
        <taxon>Chordata</taxon>
        <taxon>Craniata</taxon>
        <taxon>Vertebrata</taxon>
        <taxon>Euteleostomi</taxon>
        <taxon>Actinopterygii</taxon>
        <taxon>Neopterygii</taxon>
        <taxon>Teleostei</taxon>
        <taxon>Neoteleostei</taxon>
        <taxon>Acanthomorphata</taxon>
        <taxon>Ovalentaria</taxon>
        <taxon>Atherinomorphae</taxon>
        <taxon>Cyprinodontiformes</taxon>
        <taxon>Goodeidae</taxon>
        <taxon>Xenoophorus</taxon>
    </lineage>
</organism>
<name>A0ABV0Q465_9TELE</name>
<sequence>MTTSTKKTPAKRKHARTTYWIGGIEVCRNTFQFHMDSCRSHLSCSPFMEMFKAVSGTPSGRHHLNFKGLTEHIASIKCKGPFDKKVSSKLIIYIESSLQATSTASRASSQRGCYRE</sequence>
<gene>
    <name evidence="1" type="ORF">XENOCAPTIV_000458</name>
</gene>
<dbReference type="Proteomes" id="UP001434883">
    <property type="component" value="Unassembled WGS sequence"/>
</dbReference>
<reference evidence="1 2" key="1">
    <citation type="submission" date="2021-06" db="EMBL/GenBank/DDBJ databases">
        <authorList>
            <person name="Palmer J.M."/>
        </authorList>
    </citation>
    <scope>NUCLEOTIDE SEQUENCE [LARGE SCALE GENOMIC DNA]</scope>
    <source>
        <strain evidence="1 2">XC_2019</strain>
        <tissue evidence="1">Muscle</tissue>
    </source>
</reference>
<accession>A0ABV0Q465</accession>
<keyword evidence="2" id="KW-1185">Reference proteome</keyword>
<comment type="caution">
    <text evidence="1">The sequence shown here is derived from an EMBL/GenBank/DDBJ whole genome shotgun (WGS) entry which is preliminary data.</text>
</comment>
<dbReference type="EMBL" id="JAHRIN010000102">
    <property type="protein sequence ID" value="MEQ2190577.1"/>
    <property type="molecule type" value="Genomic_DNA"/>
</dbReference>
<protein>
    <submittedName>
        <fullName evidence="1">Uncharacterized protein</fullName>
    </submittedName>
</protein>
<proteinExistence type="predicted"/>
<evidence type="ECO:0000313" key="2">
    <source>
        <dbReference type="Proteomes" id="UP001434883"/>
    </source>
</evidence>
<evidence type="ECO:0000313" key="1">
    <source>
        <dbReference type="EMBL" id="MEQ2190577.1"/>
    </source>
</evidence>